<dbReference type="InterPro" id="IPR036047">
    <property type="entry name" value="F-box-like_dom_sf"/>
</dbReference>
<reference evidence="6" key="2">
    <citation type="submission" date="2016-02" db="EMBL/GenBank/DDBJ databases">
        <title>Genome sequencing of Aspergillus luchuensis NBRC 4314.</title>
        <authorList>
            <person name="Yamada O."/>
        </authorList>
    </citation>
    <scope>NUCLEOTIDE SEQUENCE [LARGE SCALE GENOMIC DNA]</scope>
    <source>
        <strain evidence="6">RIB 2604</strain>
    </source>
</reference>
<feature type="domain" description="F-box" evidence="4">
    <location>
        <begin position="7"/>
        <end position="55"/>
    </location>
</feature>
<dbReference type="PROSITE" id="PS50088">
    <property type="entry name" value="ANK_REPEAT"/>
    <property type="match status" value="1"/>
</dbReference>
<dbReference type="EMBL" id="BCWF01000010">
    <property type="protein sequence ID" value="GAT21299.1"/>
    <property type="molecule type" value="Genomic_DNA"/>
</dbReference>
<dbReference type="Proteomes" id="UP000075230">
    <property type="component" value="Unassembled WGS sequence"/>
</dbReference>
<dbReference type="PANTHER" id="PTHR24198:SF165">
    <property type="entry name" value="ANKYRIN REPEAT-CONTAINING PROTEIN-RELATED"/>
    <property type="match status" value="1"/>
</dbReference>
<dbReference type="PANTHER" id="PTHR24198">
    <property type="entry name" value="ANKYRIN REPEAT AND PROTEIN KINASE DOMAIN-CONTAINING PROTEIN"/>
    <property type="match status" value="1"/>
</dbReference>
<keyword evidence="2 3" id="KW-0040">ANK repeat</keyword>
<reference evidence="5 6" key="1">
    <citation type="journal article" date="2016" name="DNA Res.">
        <title>Genome sequence of Aspergillus luchuensis NBRC 4314.</title>
        <authorList>
            <person name="Yamada O."/>
            <person name="Machida M."/>
            <person name="Hosoyama A."/>
            <person name="Goto M."/>
            <person name="Takahashi T."/>
            <person name="Futagami T."/>
            <person name="Yamagata Y."/>
            <person name="Takeuchi M."/>
            <person name="Kobayashi T."/>
            <person name="Koike H."/>
            <person name="Abe K."/>
            <person name="Asai K."/>
            <person name="Arita M."/>
            <person name="Fujita N."/>
            <person name="Fukuda K."/>
            <person name="Higa K."/>
            <person name="Horikawa H."/>
            <person name="Ishikawa T."/>
            <person name="Jinno K."/>
            <person name="Kato Y."/>
            <person name="Kirimura K."/>
            <person name="Mizutani O."/>
            <person name="Nakasone K."/>
            <person name="Sano M."/>
            <person name="Shiraishi Y."/>
            <person name="Tsukahara M."/>
            <person name="Gomi K."/>
        </authorList>
    </citation>
    <scope>NUCLEOTIDE SEQUENCE [LARGE SCALE GENOMIC DNA]</scope>
    <source>
        <strain evidence="5 6">RIB 2604</strain>
    </source>
</reference>
<comment type="caution">
    <text evidence="5">The sequence shown here is derived from an EMBL/GenBank/DDBJ whole genome shotgun (WGS) entry which is preliminary data.</text>
</comment>
<dbReference type="SUPFAM" id="SSF48403">
    <property type="entry name" value="Ankyrin repeat"/>
    <property type="match status" value="1"/>
</dbReference>
<evidence type="ECO:0000313" key="5">
    <source>
        <dbReference type="EMBL" id="GAT21299.1"/>
    </source>
</evidence>
<evidence type="ECO:0000259" key="4">
    <source>
        <dbReference type="PROSITE" id="PS50181"/>
    </source>
</evidence>
<dbReference type="AlphaFoldDB" id="A0A146F651"/>
<evidence type="ECO:0000256" key="2">
    <source>
        <dbReference type="ARBA" id="ARBA00023043"/>
    </source>
</evidence>
<proteinExistence type="predicted"/>
<evidence type="ECO:0000256" key="3">
    <source>
        <dbReference type="PROSITE-ProRule" id="PRU00023"/>
    </source>
</evidence>
<dbReference type="SUPFAM" id="SSF81383">
    <property type="entry name" value="F-box domain"/>
    <property type="match status" value="1"/>
</dbReference>
<sequence>MSQPKMQAQLSHLPSEIIHYIIEDLDFKVLCCLRLTNRRLDGFARGYLLKIAKEIAFPKQEYYDMANVKLIPDNTVSHEYDGFVDIPHRLHEGHDRDLEVFADLVNGGAYHSVKLFLDAGVFANALDLCGRTMLHLCVRNGDVELANLLLDRGADPNCTMRYGFSPMHFLRFAPPKSQEALAWLLLDKGYKVPDNVGWLFRSICQASCALKLIRYMVEEDLIDINKSMDLKGKRCTALHIAAEFANSTDILEYLLSVKPSLLNMYGTSLQRTAYGYECVESRPSNAVYLLNKGINFLPEDVEPTVAAIIRLESAVSLNRLDVIRALLARGELWGWGDETWEHDVALQLEPLESAIEYQYLTAMELLLENRQFPYDQVLIDKCEKLASAWGCLEGSRLLQAKQILQKLKQAMGIQ</sequence>
<evidence type="ECO:0000256" key="1">
    <source>
        <dbReference type="ARBA" id="ARBA00022737"/>
    </source>
</evidence>
<evidence type="ECO:0000313" key="6">
    <source>
        <dbReference type="Proteomes" id="UP000075230"/>
    </source>
</evidence>
<feature type="repeat" description="ANK" evidence="3">
    <location>
        <begin position="129"/>
        <end position="161"/>
    </location>
</feature>
<dbReference type="Gene3D" id="1.25.40.20">
    <property type="entry name" value="Ankyrin repeat-containing domain"/>
    <property type="match status" value="2"/>
</dbReference>
<dbReference type="InterPro" id="IPR002110">
    <property type="entry name" value="Ankyrin_rpt"/>
</dbReference>
<dbReference type="PROSITE" id="PS50297">
    <property type="entry name" value="ANK_REP_REGION"/>
    <property type="match status" value="1"/>
</dbReference>
<dbReference type="SMART" id="SM00248">
    <property type="entry name" value="ANK"/>
    <property type="match status" value="4"/>
</dbReference>
<dbReference type="Pfam" id="PF00023">
    <property type="entry name" value="Ank"/>
    <property type="match status" value="1"/>
</dbReference>
<keyword evidence="1" id="KW-0677">Repeat</keyword>
<accession>A0A146F651</accession>
<dbReference type="InterPro" id="IPR001810">
    <property type="entry name" value="F-box_dom"/>
</dbReference>
<protein>
    <recommendedName>
        <fullName evidence="4">F-box domain-containing protein</fullName>
    </recommendedName>
</protein>
<dbReference type="InterPro" id="IPR036770">
    <property type="entry name" value="Ankyrin_rpt-contain_sf"/>
</dbReference>
<name>A0A146F651_ASPKA</name>
<dbReference type="PROSITE" id="PS50181">
    <property type="entry name" value="FBOX"/>
    <property type="match status" value="1"/>
</dbReference>
<dbReference type="Pfam" id="PF12796">
    <property type="entry name" value="Ank_2"/>
    <property type="match status" value="1"/>
</dbReference>
<gene>
    <name evidence="5" type="ORF">RIB2604_01001870</name>
</gene>
<organism evidence="5 6">
    <name type="scientific">Aspergillus kawachii</name>
    <name type="common">White koji mold</name>
    <name type="synonym">Aspergillus awamori var. kawachi</name>
    <dbReference type="NCBI Taxonomy" id="1069201"/>
    <lineage>
        <taxon>Eukaryota</taxon>
        <taxon>Fungi</taxon>
        <taxon>Dikarya</taxon>
        <taxon>Ascomycota</taxon>
        <taxon>Pezizomycotina</taxon>
        <taxon>Eurotiomycetes</taxon>
        <taxon>Eurotiomycetidae</taxon>
        <taxon>Eurotiales</taxon>
        <taxon>Aspergillaceae</taxon>
        <taxon>Aspergillus</taxon>
        <taxon>Aspergillus subgen. Circumdati</taxon>
    </lineage>
</organism>